<gene>
    <name evidence="1" type="ORF">RND71_014836</name>
</gene>
<organism evidence="1 2">
    <name type="scientific">Anisodus tanguticus</name>
    <dbReference type="NCBI Taxonomy" id="243964"/>
    <lineage>
        <taxon>Eukaryota</taxon>
        <taxon>Viridiplantae</taxon>
        <taxon>Streptophyta</taxon>
        <taxon>Embryophyta</taxon>
        <taxon>Tracheophyta</taxon>
        <taxon>Spermatophyta</taxon>
        <taxon>Magnoliopsida</taxon>
        <taxon>eudicotyledons</taxon>
        <taxon>Gunneridae</taxon>
        <taxon>Pentapetalae</taxon>
        <taxon>asterids</taxon>
        <taxon>lamiids</taxon>
        <taxon>Solanales</taxon>
        <taxon>Solanaceae</taxon>
        <taxon>Solanoideae</taxon>
        <taxon>Hyoscyameae</taxon>
        <taxon>Anisodus</taxon>
    </lineage>
</organism>
<reference evidence="1" key="1">
    <citation type="submission" date="2023-12" db="EMBL/GenBank/DDBJ databases">
        <title>Genome assembly of Anisodus tanguticus.</title>
        <authorList>
            <person name="Wang Y.-J."/>
        </authorList>
    </citation>
    <scope>NUCLEOTIDE SEQUENCE</scope>
    <source>
        <strain evidence="1">KB-2021</strain>
        <tissue evidence="1">Leaf</tissue>
    </source>
</reference>
<dbReference type="Proteomes" id="UP001291623">
    <property type="component" value="Unassembled WGS sequence"/>
</dbReference>
<dbReference type="EMBL" id="JAVYJV010000007">
    <property type="protein sequence ID" value="KAK4366956.1"/>
    <property type="molecule type" value="Genomic_DNA"/>
</dbReference>
<evidence type="ECO:0000313" key="2">
    <source>
        <dbReference type="Proteomes" id="UP001291623"/>
    </source>
</evidence>
<comment type="caution">
    <text evidence="1">The sequence shown here is derived from an EMBL/GenBank/DDBJ whole genome shotgun (WGS) entry which is preliminary data.</text>
</comment>
<keyword evidence="2" id="KW-1185">Reference proteome</keyword>
<name>A0AAE1VK82_9SOLA</name>
<protein>
    <submittedName>
        <fullName evidence="1">Uncharacterized protein</fullName>
    </submittedName>
</protein>
<evidence type="ECO:0000313" key="1">
    <source>
        <dbReference type="EMBL" id="KAK4366956.1"/>
    </source>
</evidence>
<dbReference type="AlphaFoldDB" id="A0AAE1VK82"/>
<sequence length="83" mass="9478">MEETGIIPHPVGCVNEQFGNYLRNLANNSSSFHRDLEFESRQIIRDLEFESRQNLLPPSPPTRQESKLVAPMGSEYEMVITGK</sequence>
<accession>A0AAE1VK82</accession>
<proteinExistence type="predicted"/>